<reference evidence="2 3" key="1">
    <citation type="submission" date="2019-08" db="EMBL/GenBank/DDBJ databases">
        <title>Actinomadura sp. nov. CYP1-5 isolated from mountain soil.</title>
        <authorList>
            <person name="Songsumanus A."/>
            <person name="Kuncharoen N."/>
            <person name="Kudo T."/>
            <person name="Yuki M."/>
            <person name="Igarashi Y."/>
            <person name="Tanasupawat S."/>
        </authorList>
    </citation>
    <scope>NUCLEOTIDE SEQUENCE [LARGE SCALE GENOMIC DNA]</scope>
    <source>
        <strain evidence="2 3">GKU157</strain>
    </source>
</reference>
<protein>
    <submittedName>
        <fullName evidence="2">Uncharacterized protein</fullName>
    </submittedName>
</protein>
<dbReference type="AlphaFoldDB" id="A0A5D0TVM1"/>
<comment type="caution">
    <text evidence="2">The sequence shown here is derived from an EMBL/GenBank/DDBJ whole genome shotgun (WGS) entry which is preliminary data.</text>
</comment>
<evidence type="ECO:0000313" key="3">
    <source>
        <dbReference type="Proteomes" id="UP000322634"/>
    </source>
</evidence>
<sequence>MLAPGDPAPGGGCGAPNCGGAPCIGACCIGAPCIGACMGECIGWCMGCWCIGGPIGAGGGPPNRGPAPRATPVRACHRDGATDATTKATPSSRNTPREESVRYPLPSR</sequence>
<evidence type="ECO:0000256" key="1">
    <source>
        <dbReference type="SAM" id="MobiDB-lite"/>
    </source>
</evidence>
<proteinExistence type="predicted"/>
<dbReference type="EMBL" id="VSFF01000014">
    <property type="protein sequence ID" value="TYC09352.1"/>
    <property type="molecule type" value="Genomic_DNA"/>
</dbReference>
<feature type="region of interest" description="Disordered" evidence="1">
    <location>
        <begin position="61"/>
        <end position="108"/>
    </location>
</feature>
<dbReference type="Proteomes" id="UP000322634">
    <property type="component" value="Unassembled WGS sequence"/>
</dbReference>
<feature type="compositionally biased region" description="Polar residues" evidence="1">
    <location>
        <begin position="83"/>
        <end position="94"/>
    </location>
</feature>
<name>A0A5D0TVM1_9ACTN</name>
<organism evidence="2 3">
    <name type="scientific">Actinomadura syzygii</name>
    <dbReference type="NCBI Taxonomy" id="1427538"/>
    <lineage>
        <taxon>Bacteria</taxon>
        <taxon>Bacillati</taxon>
        <taxon>Actinomycetota</taxon>
        <taxon>Actinomycetes</taxon>
        <taxon>Streptosporangiales</taxon>
        <taxon>Thermomonosporaceae</taxon>
        <taxon>Actinomadura</taxon>
    </lineage>
</organism>
<evidence type="ECO:0000313" key="2">
    <source>
        <dbReference type="EMBL" id="TYC09352.1"/>
    </source>
</evidence>
<keyword evidence="3" id="KW-1185">Reference proteome</keyword>
<gene>
    <name evidence="2" type="ORF">FXF65_34390</name>
</gene>
<accession>A0A5D0TVM1</accession>